<name>A0ABR7TUS0_9BACT</name>
<reference evidence="2 3" key="1">
    <citation type="submission" date="2020-09" db="EMBL/GenBank/DDBJ databases">
        <title>Genome sequences of type strains of Chitinophaga qingshengii and Chitinophaga varians.</title>
        <authorList>
            <person name="Kittiwongwattana C."/>
        </authorList>
    </citation>
    <scope>NUCLEOTIDE SEQUENCE [LARGE SCALE GENOMIC DNA]</scope>
    <source>
        <strain evidence="2 3">JCM 30026</strain>
    </source>
</reference>
<evidence type="ECO:0000256" key="1">
    <source>
        <dbReference type="SAM" id="Phobius"/>
    </source>
</evidence>
<keyword evidence="1" id="KW-0812">Transmembrane</keyword>
<feature type="transmembrane region" description="Helical" evidence="1">
    <location>
        <begin position="25"/>
        <end position="46"/>
    </location>
</feature>
<feature type="transmembrane region" description="Helical" evidence="1">
    <location>
        <begin position="104"/>
        <end position="127"/>
    </location>
</feature>
<protein>
    <submittedName>
        <fullName evidence="2">Uncharacterized protein</fullName>
    </submittedName>
</protein>
<feature type="transmembrane region" description="Helical" evidence="1">
    <location>
        <begin position="80"/>
        <end position="98"/>
    </location>
</feature>
<evidence type="ECO:0000313" key="3">
    <source>
        <dbReference type="Proteomes" id="UP000659124"/>
    </source>
</evidence>
<keyword evidence="1" id="KW-1133">Transmembrane helix</keyword>
<gene>
    <name evidence="2" type="ORF">ICL07_23620</name>
</gene>
<comment type="caution">
    <text evidence="2">The sequence shown here is derived from an EMBL/GenBank/DDBJ whole genome shotgun (WGS) entry which is preliminary data.</text>
</comment>
<evidence type="ECO:0000313" key="2">
    <source>
        <dbReference type="EMBL" id="MBC9933400.1"/>
    </source>
</evidence>
<feature type="transmembrane region" description="Helical" evidence="1">
    <location>
        <begin position="184"/>
        <end position="205"/>
    </location>
</feature>
<dbReference type="RefSeq" id="WP_188090506.1">
    <property type="nucleotide sequence ID" value="NZ_JACVFC010000003.1"/>
</dbReference>
<proteinExistence type="predicted"/>
<organism evidence="2 3">
    <name type="scientific">Chitinophaga qingshengii</name>
    <dbReference type="NCBI Taxonomy" id="1569794"/>
    <lineage>
        <taxon>Bacteria</taxon>
        <taxon>Pseudomonadati</taxon>
        <taxon>Bacteroidota</taxon>
        <taxon>Chitinophagia</taxon>
        <taxon>Chitinophagales</taxon>
        <taxon>Chitinophagaceae</taxon>
        <taxon>Chitinophaga</taxon>
    </lineage>
</organism>
<keyword evidence="3" id="KW-1185">Reference proteome</keyword>
<feature type="transmembrane region" description="Helical" evidence="1">
    <location>
        <begin position="139"/>
        <end position="164"/>
    </location>
</feature>
<sequence length="218" mass="25042">MMGIEIIILIPFLLKFKTLDAPGRWMCYYIISSLFFAISTSILANLHINNMWLFSLMNFVQFLLLSCFYWSIIKHPTVRIVITYLPILVLGLCIADFLKFEGFASYNSISAGLKSGIIIAYGVIFFLQLLTDKDLLENAIYINTLSVFWYNSGIFIYFCSSFLFSISYNLIQTQIEEVVLQRDMVLTLISVNYIVAIITMILLYIGLTKTKRLGYADN</sequence>
<dbReference type="Proteomes" id="UP000659124">
    <property type="component" value="Unassembled WGS sequence"/>
</dbReference>
<accession>A0ABR7TUS0</accession>
<keyword evidence="1" id="KW-0472">Membrane</keyword>
<dbReference type="EMBL" id="JACVFC010000003">
    <property type="protein sequence ID" value="MBC9933400.1"/>
    <property type="molecule type" value="Genomic_DNA"/>
</dbReference>
<feature type="transmembrane region" description="Helical" evidence="1">
    <location>
        <begin position="52"/>
        <end position="73"/>
    </location>
</feature>